<dbReference type="InterPro" id="IPR015943">
    <property type="entry name" value="WD40/YVTN_repeat-like_dom_sf"/>
</dbReference>
<dbReference type="InterPro" id="IPR036322">
    <property type="entry name" value="WD40_repeat_dom_sf"/>
</dbReference>
<dbReference type="InterPro" id="IPR019775">
    <property type="entry name" value="WD40_repeat_CS"/>
</dbReference>
<reference evidence="7" key="1">
    <citation type="submission" date="2020-11" db="EMBL/GenBank/DDBJ databases">
        <authorList>
            <person name="Tran Van P."/>
        </authorList>
    </citation>
    <scope>NUCLEOTIDE SEQUENCE</scope>
</reference>
<dbReference type="AlphaFoldDB" id="A0A7R9ACA3"/>
<feature type="repeat" description="WD" evidence="5">
    <location>
        <begin position="205"/>
        <end position="246"/>
    </location>
</feature>
<dbReference type="Proteomes" id="UP000677054">
    <property type="component" value="Unassembled WGS sequence"/>
</dbReference>
<gene>
    <name evidence="7" type="ORF">DSTB1V02_LOCUS11013</name>
</gene>
<dbReference type="PROSITE" id="PS50082">
    <property type="entry name" value="WD_REPEATS_2"/>
    <property type="match status" value="1"/>
</dbReference>
<evidence type="ECO:0000256" key="2">
    <source>
        <dbReference type="ARBA" id="ARBA00022574"/>
    </source>
</evidence>
<dbReference type="PANTHER" id="PTHR44019">
    <property type="entry name" value="WD REPEAT-CONTAINING PROTEIN 55"/>
    <property type="match status" value="1"/>
</dbReference>
<evidence type="ECO:0000313" key="8">
    <source>
        <dbReference type="Proteomes" id="UP000677054"/>
    </source>
</evidence>
<evidence type="ECO:0000313" key="7">
    <source>
        <dbReference type="EMBL" id="CAD7251246.1"/>
    </source>
</evidence>
<dbReference type="InterPro" id="IPR050505">
    <property type="entry name" value="WDR55/POC1"/>
</dbReference>
<evidence type="ECO:0000256" key="4">
    <source>
        <dbReference type="ARBA" id="ARBA00023478"/>
    </source>
</evidence>
<dbReference type="OrthoDB" id="2288928at2759"/>
<sequence length="284" mass="31271">MSHGSVSSLKVSPVLPPRPGRVPLRDRRRRRGRESVGLQAAALRHGDEEDGRLRERNGVPRGQEDPDLHLRGGDAHGLQREGEAHGDAGALRSSDFRRSSVACRPVVGGREAEDVHGRSELYESELTSLAVLRHDTKVVVGSDEGALYVFNWGQFGYHSNKFSKHPDAINCLKKVNDNVVITGSDDGCLRAVHMFPDRVLGVVGQHSKNTSVEALSVSHDGQMCASAGTDQTVRFWNIEYLEHVRVNVKEKADPKAMEKNLPSSRIQDPRAFFAGLQDEEKGDT</sequence>
<dbReference type="Gene3D" id="2.130.10.10">
    <property type="entry name" value="YVTN repeat-like/Quinoprotein amine dehydrogenase"/>
    <property type="match status" value="1"/>
</dbReference>
<accession>A0A7R9ACA3</accession>
<evidence type="ECO:0000256" key="6">
    <source>
        <dbReference type="SAM" id="MobiDB-lite"/>
    </source>
</evidence>
<organism evidence="7">
    <name type="scientific">Darwinula stevensoni</name>
    <dbReference type="NCBI Taxonomy" id="69355"/>
    <lineage>
        <taxon>Eukaryota</taxon>
        <taxon>Metazoa</taxon>
        <taxon>Ecdysozoa</taxon>
        <taxon>Arthropoda</taxon>
        <taxon>Crustacea</taxon>
        <taxon>Oligostraca</taxon>
        <taxon>Ostracoda</taxon>
        <taxon>Podocopa</taxon>
        <taxon>Podocopida</taxon>
        <taxon>Darwinulocopina</taxon>
        <taxon>Darwinuloidea</taxon>
        <taxon>Darwinulidae</taxon>
        <taxon>Darwinula</taxon>
    </lineage>
</organism>
<name>A0A7R9ACA3_9CRUS</name>
<protein>
    <recommendedName>
        <fullName evidence="4">WD repeat-containing protein 55 homolog</fullName>
    </recommendedName>
</protein>
<dbReference type="EMBL" id="CAJPEV010003392">
    <property type="protein sequence ID" value="CAG0899651.1"/>
    <property type="molecule type" value="Genomic_DNA"/>
</dbReference>
<feature type="compositionally biased region" description="Basic and acidic residues" evidence="6">
    <location>
        <begin position="44"/>
        <end position="86"/>
    </location>
</feature>
<comment type="similarity">
    <text evidence="1">Belongs to the WD repeat WDR55 family.</text>
</comment>
<dbReference type="InterPro" id="IPR001680">
    <property type="entry name" value="WD40_rpt"/>
</dbReference>
<feature type="compositionally biased region" description="Low complexity" evidence="6">
    <location>
        <begin position="1"/>
        <end position="13"/>
    </location>
</feature>
<dbReference type="PROSITE" id="PS00678">
    <property type="entry name" value="WD_REPEATS_1"/>
    <property type="match status" value="1"/>
</dbReference>
<dbReference type="SUPFAM" id="SSF50978">
    <property type="entry name" value="WD40 repeat-like"/>
    <property type="match status" value="1"/>
</dbReference>
<evidence type="ECO:0000256" key="3">
    <source>
        <dbReference type="ARBA" id="ARBA00022737"/>
    </source>
</evidence>
<dbReference type="Pfam" id="PF00400">
    <property type="entry name" value="WD40"/>
    <property type="match status" value="2"/>
</dbReference>
<evidence type="ECO:0000256" key="5">
    <source>
        <dbReference type="PROSITE-ProRule" id="PRU00221"/>
    </source>
</evidence>
<proteinExistence type="inferred from homology"/>
<keyword evidence="8" id="KW-1185">Reference proteome</keyword>
<dbReference type="PANTHER" id="PTHR44019:SF20">
    <property type="entry name" value="WD REPEAT-CONTAINING PROTEIN 55"/>
    <property type="match status" value="1"/>
</dbReference>
<evidence type="ECO:0000256" key="1">
    <source>
        <dbReference type="ARBA" id="ARBA00007625"/>
    </source>
</evidence>
<dbReference type="SMART" id="SM00320">
    <property type="entry name" value="WD40"/>
    <property type="match status" value="3"/>
</dbReference>
<dbReference type="EMBL" id="LR902909">
    <property type="protein sequence ID" value="CAD7251246.1"/>
    <property type="molecule type" value="Genomic_DNA"/>
</dbReference>
<keyword evidence="2 5" id="KW-0853">WD repeat</keyword>
<keyword evidence="3" id="KW-0677">Repeat</keyword>
<feature type="region of interest" description="Disordered" evidence="6">
    <location>
        <begin position="1"/>
        <end position="91"/>
    </location>
</feature>